<organism evidence="2 3">
    <name type="scientific">Gibberella intermedia</name>
    <name type="common">Bulb rot disease fungus</name>
    <name type="synonym">Fusarium proliferatum</name>
    <dbReference type="NCBI Taxonomy" id="948311"/>
    <lineage>
        <taxon>Eukaryota</taxon>
        <taxon>Fungi</taxon>
        <taxon>Dikarya</taxon>
        <taxon>Ascomycota</taxon>
        <taxon>Pezizomycotina</taxon>
        <taxon>Sordariomycetes</taxon>
        <taxon>Hypocreomycetidae</taxon>
        <taxon>Hypocreales</taxon>
        <taxon>Nectriaceae</taxon>
        <taxon>Fusarium</taxon>
        <taxon>Fusarium fujikuroi species complex</taxon>
    </lineage>
</organism>
<gene>
    <name evidence="2" type="ORF">BFJ72_g13793</name>
</gene>
<accession>A0A420SA70</accession>
<dbReference type="EMBL" id="MRDB01000089">
    <property type="protein sequence ID" value="RKL26220.1"/>
    <property type="molecule type" value="Genomic_DNA"/>
</dbReference>
<evidence type="ECO:0008006" key="4">
    <source>
        <dbReference type="Google" id="ProtNLM"/>
    </source>
</evidence>
<evidence type="ECO:0000313" key="3">
    <source>
        <dbReference type="Proteomes" id="UP000283569"/>
    </source>
</evidence>
<dbReference type="AlphaFoldDB" id="A0A420SA70"/>
<feature type="region of interest" description="Disordered" evidence="1">
    <location>
        <begin position="80"/>
        <end position="118"/>
    </location>
</feature>
<name>A0A420SA70_GIBIN</name>
<dbReference type="Proteomes" id="UP000283569">
    <property type="component" value="Unassembled WGS sequence"/>
</dbReference>
<proteinExistence type="predicted"/>
<protein>
    <recommendedName>
        <fullName evidence="4">Tc toxin complex TcA C-terminal TcB-binding domain-containing protein</fullName>
    </recommendedName>
</protein>
<evidence type="ECO:0000313" key="2">
    <source>
        <dbReference type="EMBL" id="RKL26220.1"/>
    </source>
</evidence>
<evidence type="ECO:0000256" key="1">
    <source>
        <dbReference type="SAM" id="MobiDB-lite"/>
    </source>
</evidence>
<reference evidence="2 3" key="1">
    <citation type="journal article" date="2018" name="Sci. Rep.">
        <title>Characterisation of pathogen-specific regions and novel effector candidates in Fusarium oxysporum f. sp. cepae.</title>
        <authorList>
            <person name="Armitage A.D."/>
            <person name="Taylor A."/>
            <person name="Sobczyk M.K."/>
            <person name="Baxter L."/>
            <person name="Greenfield B.P."/>
            <person name="Bates H.J."/>
            <person name="Wilson F."/>
            <person name="Jackson A.C."/>
            <person name="Ott S."/>
            <person name="Harrison R.J."/>
            <person name="Clarkson J.P."/>
        </authorList>
    </citation>
    <scope>NUCLEOTIDE SEQUENCE [LARGE SCALE GENOMIC DNA]</scope>
    <source>
        <strain evidence="2 3">Fp_A8</strain>
    </source>
</reference>
<comment type="caution">
    <text evidence="2">The sequence shown here is derived from an EMBL/GenBank/DDBJ whole genome shotgun (WGS) entry which is preliminary data.</text>
</comment>
<feature type="compositionally biased region" description="Basic and acidic residues" evidence="1">
    <location>
        <begin position="91"/>
        <end position="100"/>
    </location>
</feature>
<sequence length="967" mass="107296">MPVESWTLRKYPTDKPSIILNGTDTQWPYDGSLELDRDVDIYTEAITLPAHINAKGHHVGIFASSITTLDAANIVVSGTDGNSDLRSLPSGKDKGADDKSATMTEEPSGPVAGGRSGKAGDVQIYAEDANLDTFKNLRICSSGGRGGNGQDTDKFDTGGLGGDGGDAGQVTVAVRTWGFTSTLNERATAILYSTDEDTEAQKLKMLKDFMTSCIRLEHPQGDKPNHVKEIAILKASIASDKGIATVMNEFRAMIGHMFRQEASVFEAVIGSRIEYSGGTYGLGGRGTKHTNSNGKAGKATIPEIGYCFLQPDLLRRLSLPIAHPDQCSMILQLAKIDYYVGSNDTLKSAIDRLTRLRDRLLFIDGLMPEDPIYKAYRDAELRMYLLPRAQIVSTSDEPIAFAGLREISEEVDALLRQIAGGFDFYGHKTDWVPRGSHSFYERTTMEMLDHAEKAEKAWNDYRNVEKKTTDKMKTVREMRNQAQARADAASDFIAYMKPIIEASANSIGSMDFDMKQRKAELLRKIKDQSIAIGRLEPSLGINFTDMVEAATMVAFCPNLPMVLIQGAGLVYKSQSEAKIKEDDDGESGIKQELLVKKMTMIEKGVESLVSAYRANVADDRLADMDDPGADKLIAKKEEYMELVGNYKKALGEQSIADVEEAFESYVQAALQRNNQILMYNSTVNLILKKKQEAKASEAQAAQFSDEALKTIDPDLPAISIFMERIYSESLWLLLESLSMTQRALRFWSLTEVDEIKEALKNKPPALLDSTTLSHVRTRLLKSYEKAVERAGKEPQPFSGIKYPLSATEIRRWINHPQMKTIVKIPPVFRETSSEKHPFYGKANVRLHTVRFFAKADLDAETPLVNAETLLVKLTHLGEETIVNPSNKTFTCVHEQIKLQFQYRVKDMAFNVPGTVDGNIGEKTQGKYAMVGPFASWLVDVDPLYNTGVDLSGVNEAWFEFSGEFDSF</sequence>